<dbReference type="GeneID" id="18923638"/>
<proteinExistence type="predicted"/>
<dbReference type="HOGENOM" id="CLU_1180459_0_0_1"/>
<name>F4RV55_MELLP</name>
<gene>
    <name evidence="1" type="ORF">MELLADRAFT_109045</name>
</gene>
<organism evidence="2">
    <name type="scientific">Melampsora larici-populina (strain 98AG31 / pathotype 3-4-7)</name>
    <name type="common">Poplar leaf rust fungus</name>
    <dbReference type="NCBI Taxonomy" id="747676"/>
    <lineage>
        <taxon>Eukaryota</taxon>
        <taxon>Fungi</taxon>
        <taxon>Dikarya</taxon>
        <taxon>Basidiomycota</taxon>
        <taxon>Pucciniomycotina</taxon>
        <taxon>Pucciniomycetes</taxon>
        <taxon>Pucciniales</taxon>
        <taxon>Melampsoraceae</taxon>
        <taxon>Melampsora</taxon>
    </lineage>
</organism>
<dbReference type="Proteomes" id="UP000001072">
    <property type="component" value="Unassembled WGS sequence"/>
</dbReference>
<dbReference type="EMBL" id="GL883123">
    <property type="protein sequence ID" value="EGG03560.1"/>
    <property type="molecule type" value="Genomic_DNA"/>
</dbReference>
<sequence>MCLEAAPPTGTLPQPLLFRTAPAPSTLAALALPHRPSPVDTGWGRPLLSLRPRGVAAKLACPPPASTTAIAQPNLCLAVAPPASCTIPVVSHPSRHYKTRSTHLSAVPSQHTMSSSNNTTQLPEANTSITVHKPRPVVIEHAVCPSVTYNASHFEQVARSQYHHFHGIVNMTILSALQYHPEQFYTVIEFQRRGPPHLHIALLNEDHPGSLCSNIHASPNYCSHVVLHHLLALVE</sequence>
<dbReference type="KEGG" id="mlr:MELLADRAFT_109045"/>
<evidence type="ECO:0000313" key="2">
    <source>
        <dbReference type="Proteomes" id="UP000001072"/>
    </source>
</evidence>
<dbReference type="VEuPathDB" id="FungiDB:MELLADRAFT_109045"/>
<dbReference type="RefSeq" id="XP_007413007.1">
    <property type="nucleotide sequence ID" value="XM_007412945.1"/>
</dbReference>
<accession>F4RV55</accession>
<dbReference type="AlphaFoldDB" id="F4RV55"/>
<reference evidence="2" key="1">
    <citation type="journal article" date="2011" name="Proc. Natl. Acad. Sci. U.S.A.">
        <title>Obligate biotrophy features unraveled by the genomic analysis of rust fungi.</title>
        <authorList>
            <person name="Duplessis S."/>
            <person name="Cuomo C.A."/>
            <person name="Lin Y.-C."/>
            <person name="Aerts A."/>
            <person name="Tisserant E."/>
            <person name="Veneault-Fourrey C."/>
            <person name="Joly D.L."/>
            <person name="Hacquard S."/>
            <person name="Amselem J."/>
            <person name="Cantarel B.L."/>
            <person name="Chiu R."/>
            <person name="Coutinho P.M."/>
            <person name="Feau N."/>
            <person name="Field M."/>
            <person name="Frey P."/>
            <person name="Gelhaye E."/>
            <person name="Goldberg J."/>
            <person name="Grabherr M.G."/>
            <person name="Kodira C.D."/>
            <person name="Kohler A."/>
            <person name="Kuees U."/>
            <person name="Lindquist E.A."/>
            <person name="Lucas S.M."/>
            <person name="Mago R."/>
            <person name="Mauceli E."/>
            <person name="Morin E."/>
            <person name="Murat C."/>
            <person name="Pangilinan J.L."/>
            <person name="Park R."/>
            <person name="Pearson M."/>
            <person name="Quesneville H."/>
            <person name="Rouhier N."/>
            <person name="Sakthikumar S."/>
            <person name="Salamov A.A."/>
            <person name="Schmutz J."/>
            <person name="Selles B."/>
            <person name="Shapiro H."/>
            <person name="Tanguay P."/>
            <person name="Tuskan G.A."/>
            <person name="Henrissat B."/>
            <person name="Van de Peer Y."/>
            <person name="Rouze P."/>
            <person name="Ellis J.G."/>
            <person name="Dodds P.N."/>
            <person name="Schein J.E."/>
            <person name="Zhong S."/>
            <person name="Hamelin R.C."/>
            <person name="Grigoriev I.V."/>
            <person name="Szabo L.J."/>
            <person name="Martin F."/>
        </authorList>
    </citation>
    <scope>NUCLEOTIDE SEQUENCE [LARGE SCALE GENOMIC DNA]</scope>
    <source>
        <strain evidence="2">98AG31 / pathotype 3-4-7</strain>
    </source>
</reference>
<dbReference type="InParanoid" id="F4RV55"/>
<protein>
    <submittedName>
        <fullName evidence="1">Uncharacterized protein</fullName>
    </submittedName>
</protein>
<keyword evidence="2" id="KW-1185">Reference proteome</keyword>
<evidence type="ECO:0000313" key="1">
    <source>
        <dbReference type="EMBL" id="EGG03560.1"/>
    </source>
</evidence>